<sequence>MTKLEEYTSKAEASLAAAEAATSERDRAFHRRAHTIWRKLIRGIGEAEERAAMQPGYGKRPAIKRLTSAKA</sequence>
<keyword evidence="2" id="KW-1185">Reference proteome</keyword>
<comment type="caution">
    <text evidence="1">The sequence shown here is derived from an EMBL/GenBank/DDBJ whole genome shotgun (WGS) entry which is preliminary data.</text>
</comment>
<protein>
    <submittedName>
        <fullName evidence="1">Uncharacterized protein</fullName>
    </submittedName>
</protein>
<dbReference type="Proteomes" id="UP000292347">
    <property type="component" value="Unassembled WGS sequence"/>
</dbReference>
<evidence type="ECO:0000313" key="2">
    <source>
        <dbReference type="Proteomes" id="UP000292347"/>
    </source>
</evidence>
<evidence type="ECO:0000313" key="1">
    <source>
        <dbReference type="EMBL" id="RXZ35189.1"/>
    </source>
</evidence>
<reference evidence="1 2" key="1">
    <citation type="submission" date="2019-01" db="EMBL/GenBank/DDBJ databases">
        <title>Sphingomonas mucosissima sp. nov. and Sphingomonas desiccabilis sp. nov., from biological soil crusts in the Colorado Plateau, USA.</title>
        <authorList>
            <person name="Zhu D."/>
        </authorList>
    </citation>
    <scope>NUCLEOTIDE SEQUENCE [LARGE SCALE GENOMIC DNA]</scope>
    <source>
        <strain evidence="1 2">CP1D</strain>
    </source>
</reference>
<proteinExistence type="predicted"/>
<dbReference type="EMBL" id="SDPT01000001">
    <property type="protein sequence ID" value="RXZ35189.1"/>
    <property type="molecule type" value="Genomic_DNA"/>
</dbReference>
<organism evidence="1 2">
    <name type="scientific">Sphingomonas desiccabilis</name>
    <dbReference type="NCBI Taxonomy" id="429134"/>
    <lineage>
        <taxon>Bacteria</taxon>
        <taxon>Pseudomonadati</taxon>
        <taxon>Pseudomonadota</taxon>
        <taxon>Alphaproteobacteria</taxon>
        <taxon>Sphingomonadales</taxon>
        <taxon>Sphingomonadaceae</taxon>
        <taxon>Sphingomonas</taxon>
    </lineage>
</organism>
<gene>
    <name evidence="1" type="ORF">EO081_06015</name>
</gene>
<name>A0A4Q2IWR0_9SPHN</name>
<accession>A0A4Q2IWR0</accession>
<dbReference type="AlphaFoldDB" id="A0A4Q2IWR0"/>